<dbReference type="InterPro" id="IPR036388">
    <property type="entry name" value="WH-like_DNA-bd_sf"/>
</dbReference>
<evidence type="ECO:0000313" key="1">
    <source>
        <dbReference type="EMBL" id="MBZ4037831.1"/>
    </source>
</evidence>
<comment type="caution">
    <text evidence="1">The sequence shown here is derived from an EMBL/GenBank/DDBJ whole genome shotgun (WGS) entry which is preliminary data.</text>
</comment>
<evidence type="ECO:0000313" key="2">
    <source>
        <dbReference type="Proteomes" id="UP001139366"/>
    </source>
</evidence>
<reference evidence="1 2" key="1">
    <citation type="journal article" date="2023" name="Antonie Van Leeuwenhoek">
        <title>Flavobacterium potami sp. nov., a multi-metal resistance genes harbouring bacterium isolated from shallow river silt.</title>
        <authorList>
            <person name="Li S."/>
            <person name="Mao S."/>
            <person name="Mu W."/>
            <person name="Guo B."/>
            <person name="Li C."/>
            <person name="Zhu Q."/>
            <person name="Hou X."/>
            <person name="Zhao Y."/>
            <person name="Wei S."/>
            <person name="Liu H."/>
            <person name="Liu A."/>
        </authorList>
    </citation>
    <scope>NUCLEOTIDE SEQUENCE [LARGE SCALE GENOMIC DNA]</scope>
    <source>
        <strain evidence="1 2">17A</strain>
    </source>
</reference>
<proteinExistence type="predicted"/>
<dbReference type="Gene3D" id="1.10.10.10">
    <property type="entry name" value="Winged helix-like DNA-binding domain superfamily/Winged helix DNA-binding domain"/>
    <property type="match status" value="1"/>
</dbReference>
<keyword evidence="2" id="KW-1185">Reference proteome</keyword>
<dbReference type="RefSeq" id="WP_223711550.1">
    <property type="nucleotide sequence ID" value="NZ_JAINUY010000012.1"/>
</dbReference>
<name>A0A9X1HFM9_9FLAO</name>
<accession>A0A9X1HFM9</accession>
<protein>
    <submittedName>
        <fullName evidence="1">RepB family plasmid replication initiator protein</fullName>
    </submittedName>
</protein>
<organism evidence="1 2">
    <name type="scientific">Flavobacterium potami</name>
    <dbReference type="NCBI Taxonomy" id="2872310"/>
    <lineage>
        <taxon>Bacteria</taxon>
        <taxon>Pseudomonadati</taxon>
        <taxon>Bacteroidota</taxon>
        <taxon>Flavobacteriia</taxon>
        <taxon>Flavobacteriales</taxon>
        <taxon>Flavobacteriaceae</taxon>
        <taxon>Flavobacterium</taxon>
    </lineage>
</organism>
<dbReference type="AlphaFoldDB" id="A0A9X1HFM9"/>
<sequence>MENIKSSLLPKVQYTTELATNLPDSAQFPQRLYSFLEKARNDDNNPLTIHALRVILVLISIVKKDQVFSTQQLDLFDEDWYATDKASHDQVQFFLKLKDLIPQGSKNYDYAKEGLKFLLKFVTEEKLIIKGKEVELHSSVISNLVFNDGDKGAKFYMHQYWYRIFIDISKGYNRIATNSIFNISSLHAYLFYLFLTTLRRSKQDAGSCEMRMDTINERFNTNYKYWSKIKEKILDPVKTSLDANSELSFNYSWPVEGNKITIVAYETAKIAPELKSDIDYRIDKAVRYKKSKHSLNDIQVGQLTGIYKKYSYDTVTAAISRKKELQNLKSDTYLKKLQEILYGYIEHKHKKQLATTA</sequence>
<gene>
    <name evidence="1" type="ORF">K6T82_23945</name>
</gene>
<dbReference type="Proteomes" id="UP001139366">
    <property type="component" value="Unassembled WGS sequence"/>
</dbReference>
<dbReference type="InterPro" id="IPR036390">
    <property type="entry name" value="WH_DNA-bd_sf"/>
</dbReference>
<dbReference type="EMBL" id="JAINUY010000012">
    <property type="protein sequence ID" value="MBZ4037831.1"/>
    <property type="molecule type" value="Genomic_DNA"/>
</dbReference>
<dbReference type="SUPFAM" id="SSF46785">
    <property type="entry name" value="Winged helix' DNA-binding domain"/>
    <property type="match status" value="1"/>
</dbReference>